<dbReference type="STRING" id="7234.B4GQQ8"/>
<evidence type="ECO:0000313" key="1">
    <source>
        <dbReference type="EMBL" id="EDW39930.1"/>
    </source>
</evidence>
<dbReference type="InterPro" id="IPR027095">
    <property type="entry name" value="Golgin-45"/>
</dbReference>
<evidence type="ECO:0000313" key="2">
    <source>
        <dbReference type="Proteomes" id="UP000008744"/>
    </source>
</evidence>
<dbReference type="AlphaFoldDB" id="B4GQQ8"/>
<dbReference type="eggNOG" id="KOG4074">
    <property type="taxonomic scope" value="Eukaryota"/>
</dbReference>
<dbReference type="EMBL" id="CH479187">
    <property type="protein sequence ID" value="EDW39930.1"/>
    <property type="molecule type" value="Genomic_DNA"/>
</dbReference>
<dbReference type="GO" id="GO:0007030">
    <property type="term" value="P:Golgi organization"/>
    <property type="evidence" value="ECO:0007669"/>
    <property type="project" value="InterPro"/>
</dbReference>
<proteinExistence type="predicted"/>
<organism evidence="2">
    <name type="scientific">Drosophila persimilis</name>
    <name type="common">Fruit fly</name>
    <dbReference type="NCBI Taxonomy" id="7234"/>
    <lineage>
        <taxon>Eukaryota</taxon>
        <taxon>Metazoa</taxon>
        <taxon>Ecdysozoa</taxon>
        <taxon>Arthropoda</taxon>
        <taxon>Hexapoda</taxon>
        <taxon>Insecta</taxon>
        <taxon>Pterygota</taxon>
        <taxon>Neoptera</taxon>
        <taxon>Endopterygota</taxon>
        <taxon>Diptera</taxon>
        <taxon>Brachycera</taxon>
        <taxon>Muscomorpha</taxon>
        <taxon>Ephydroidea</taxon>
        <taxon>Drosophilidae</taxon>
        <taxon>Drosophila</taxon>
        <taxon>Sophophora</taxon>
    </lineage>
</organism>
<gene>
    <name evidence="1" type="primary">Dper\GL16461</name>
    <name evidence="1" type="ORF">Dper_GL16461</name>
</gene>
<dbReference type="GO" id="GO:0043001">
    <property type="term" value="P:Golgi to plasma membrane protein transport"/>
    <property type="evidence" value="ECO:0007669"/>
    <property type="project" value="InterPro"/>
</dbReference>
<dbReference type="PANTHER" id="PTHR13066:SF2">
    <property type="entry name" value="GOLGIN-45"/>
    <property type="match status" value="1"/>
</dbReference>
<dbReference type="HOGENOM" id="CLU_790551_0_0_1"/>
<dbReference type="OrthoDB" id="2411602at2759"/>
<dbReference type="Proteomes" id="UP000008744">
    <property type="component" value="Unassembled WGS sequence"/>
</dbReference>
<protein>
    <submittedName>
        <fullName evidence="1">GL16461</fullName>
    </submittedName>
</protein>
<keyword evidence="2" id="KW-1185">Reference proteome</keyword>
<dbReference type="PhylomeDB" id="B4GQQ8"/>
<sequence>MVRAQRFYSRNRDDPDDKKASAVTKLLSDLPATVTVLDVWPHVPLLAMRKNPLFPRFMKVVEVSANAGIDIQNSSGHHYSIVMDLLRRKVSLNQPYVGVFLKKVDGEEEVVQSPDECLVQPRHEPLPEHKKTKPPKFVPFEPYPGAVNPMTAAPSTKHKIHREKNNLDIGVLVDQGSILRIQELDPEPKESDNKDASNGEELKNLLVASVGEDLQTRVNLLTEDKLQLARALMDTANNLTTHTEQIKFHAGQCEVWRSKFLTSSVMVEELARWKADLTQKSQILNQSTKHQIQLDMLKQLMFLTATDVITLSVENLNILQLHTGVGIPEETLKPNDCPPPNAVFPTVYASF</sequence>
<reference evidence="1 2" key="1">
    <citation type="journal article" date="2007" name="Nature">
        <title>Evolution of genes and genomes on the Drosophila phylogeny.</title>
        <authorList>
            <consortium name="Drosophila 12 Genomes Consortium"/>
            <person name="Clark A.G."/>
            <person name="Eisen M.B."/>
            <person name="Smith D.R."/>
            <person name="Bergman C.M."/>
            <person name="Oliver B."/>
            <person name="Markow T.A."/>
            <person name="Kaufman T.C."/>
            <person name="Kellis M."/>
            <person name="Gelbart W."/>
            <person name="Iyer V.N."/>
            <person name="Pollard D.A."/>
            <person name="Sackton T.B."/>
            <person name="Larracuente A.M."/>
            <person name="Singh N.D."/>
            <person name="Abad J.P."/>
            <person name="Abt D.N."/>
            <person name="Adryan B."/>
            <person name="Aguade M."/>
            <person name="Akashi H."/>
            <person name="Anderson W.W."/>
            <person name="Aquadro C.F."/>
            <person name="Ardell D.H."/>
            <person name="Arguello R."/>
            <person name="Artieri C.G."/>
            <person name="Barbash D.A."/>
            <person name="Barker D."/>
            <person name="Barsanti P."/>
            <person name="Batterham P."/>
            <person name="Batzoglou S."/>
            <person name="Begun D."/>
            <person name="Bhutkar A."/>
            <person name="Blanco E."/>
            <person name="Bosak S.A."/>
            <person name="Bradley R.K."/>
            <person name="Brand A.D."/>
            <person name="Brent M.R."/>
            <person name="Brooks A.N."/>
            <person name="Brown R.H."/>
            <person name="Butlin R.K."/>
            <person name="Caggese C."/>
            <person name="Calvi B.R."/>
            <person name="Bernardo de Carvalho A."/>
            <person name="Caspi A."/>
            <person name="Castrezana S."/>
            <person name="Celniker S.E."/>
            <person name="Chang J.L."/>
            <person name="Chapple C."/>
            <person name="Chatterji S."/>
            <person name="Chinwalla A."/>
            <person name="Civetta A."/>
            <person name="Clifton S.W."/>
            <person name="Comeron J.M."/>
            <person name="Costello J.C."/>
            <person name="Coyne J.A."/>
            <person name="Daub J."/>
            <person name="David R.G."/>
            <person name="Delcher A.L."/>
            <person name="Delehaunty K."/>
            <person name="Do C.B."/>
            <person name="Ebling H."/>
            <person name="Edwards K."/>
            <person name="Eickbush T."/>
            <person name="Evans J.D."/>
            <person name="Filipski A."/>
            <person name="Findeiss S."/>
            <person name="Freyhult E."/>
            <person name="Fulton L."/>
            <person name="Fulton R."/>
            <person name="Garcia A.C."/>
            <person name="Gardiner A."/>
            <person name="Garfield D.A."/>
            <person name="Garvin B.E."/>
            <person name="Gibson G."/>
            <person name="Gilbert D."/>
            <person name="Gnerre S."/>
            <person name="Godfrey J."/>
            <person name="Good R."/>
            <person name="Gotea V."/>
            <person name="Gravely B."/>
            <person name="Greenberg A.J."/>
            <person name="Griffiths-Jones S."/>
            <person name="Gross S."/>
            <person name="Guigo R."/>
            <person name="Gustafson E.A."/>
            <person name="Haerty W."/>
            <person name="Hahn M.W."/>
            <person name="Halligan D.L."/>
            <person name="Halpern A.L."/>
            <person name="Halter G.M."/>
            <person name="Han M.V."/>
            <person name="Heger A."/>
            <person name="Hillier L."/>
            <person name="Hinrichs A.S."/>
            <person name="Holmes I."/>
            <person name="Hoskins R.A."/>
            <person name="Hubisz M.J."/>
            <person name="Hultmark D."/>
            <person name="Huntley M.A."/>
            <person name="Jaffe D.B."/>
            <person name="Jagadeeshan S."/>
            <person name="Jeck W.R."/>
            <person name="Johnson J."/>
            <person name="Jones C.D."/>
            <person name="Jordan W.C."/>
            <person name="Karpen G.H."/>
            <person name="Kataoka E."/>
            <person name="Keightley P.D."/>
            <person name="Kheradpour P."/>
            <person name="Kirkness E.F."/>
            <person name="Koerich L.B."/>
            <person name="Kristiansen K."/>
            <person name="Kudrna D."/>
            <person name="Kulathinal R.J."/>
            <person name="Kumar S."/>
            <person name="Kwok R."/>
            <person name="Lander E."/>
            <person name="Langley C.H."/>
            <person name="Lapoint R."/>
            <person name="Lazzaro B.P."/>
            <person name="Lee S.J."/>
            <person name="Levesque L."/>
            <person name="Li R."/>
            <person name="Lin C.F."/>
            <person name="Lin M.F."/>
            <person name="Lindblad-Toh K."/>
            <person name="Llopart A."/>
            <person name="Long M."/>
            <person name="Low L."/>
            <person name="Lozovsky E."/>
            <person name="Lu J."/>
            <person name="Luo M."/>
            <person name="Machado C.A."/>
            <person name="Makalowski W."/>
            <person name="Marzo M."/>
            <person name="Matsuda M."/>
            <person name="Matzkin L."/>
            <person name="McAllister B."/>
            <person name="McBride C.S."/>
            <person name="McKernan B."/>
            <person name="McKernan K."/>
            <person name="Mendez-Lago M."/>
            <person name="Minx P."/>
            <person name="Mollenhauer M.U."/>
            <person name="Montooth K."/>
            <person name="Mount S.M."/>
            <person name="Mu X."/>
            <person name="Myers E."/>
            <person name="Negre B."/>
            <person name="Newfeld S."/>
            <person name="Nielsen R."/>
            <person name="Noor M.A."/>
            <person name="O'Grady P."/>
            <person name="Pachter L."/>
            <person name="Papaceit M."/>
            <person name="Parisi M.J."/>
            <person name="Parisi M."/>
            <person name="Parts L."/>
            <person name="Pedersen J.S."/>
            <person name="Pesole G."/>
            <person name="Phillippy A.M."/>
            <person name="Ponting C.P."/>
            <person name="Pop M."/>
            <person name="Porcelli D."/>
            <person name="Powell J.R."/>
            <person name="Prohaska S."/>
            <person name="Pruitt K."/>
            <person name="Puig M."/>
            <person name="Quesneville H."/>
            <person name="Ram K.R."/>
            <person name="Rand D."/>
            <person name="Rasmussen M.D."/>
            <person name="Reed L.K."/>
            <person name="Reenan R."/>
            <person name="Reily A."/>
            <person name="Remington K.A."/>
            <person name="Rieger T.T."/>
            <person name="Ritchie M.G."/>
            <person name="Robin C."/>
            <person name="Rogers Y.H."/>
            <person name="Rohde C."/>
            <person name="Rozas J."/>
            <person name="Rubenfield M.J."/>
            <person name="Ruiz A."/>
            <person name="Russo S."/>
            <person name="Salzberg S.L."/>
            <person name="Sanchez-Gracia A."/>
            <person name="Saranga D.J."/>
            <person name="Sato H."/>
            <person name="Schaeffer S.W."/>
            <person name="Schatz M.C."/>
            <person name="Schlenke T."/>
            <person name="Schwartz R."/>
            <person name="Segarra C."/>
            <person name="Singh R.S."/>
            <person name="Sirot L."/>
            <person name="Sirota M."/>
            <person name="Sisneros N.B."/>
            <person name="Smith C.D."/>
            <person name="Smith T.F."/>
            <person name="Spieth J."/>
            <person name="Stage D.E."/>
            <person name="Stark A."/>
            <person name="Stephan W."/>
            <person name="Strausberg R.L."/>
            <person name="Strempel S."/>
            <person name="Sturgill D."/>
            <person name="Sutton G."/>
            <person name="Sutton G.G."/>
            <person name="Tao W."/>
            <person name="Teichmann S."/>
            <person name="Tobari Y.N."/>
            <person name="Tomimura Y."/>
            <person name="Tsolas J.M."/>
            <person name="Valente V.L."/>
            <person name="Venter E."/>
            <person name="Venter J.C."/>
            <person name="Vicario S."/>
            <person name="Vieira F.G."/>
            <person name="Vilella A.J."/>
            <person name="Villasante A."/>
            <person name="Walenz B."/>
            <person name="Wang J."/>
            <person name="Wasserman M."/>
            <person name="Watts T."/>
            <person name="Wilson D."/>
            <person name="Wilson R.K."/>
            <person name="Wing R.A."/>
            <person name="Wolfner M.F."/>
            <person name="Wong A."/>
            <person name="Wong G.K."/>
            <person name="Wu C.I."/>
            <person name="Wu G."/>
            <person name="Yamamoto D."/>
            <person name="Yang H.P."/>
            <person name="Yang S.P."/>
            <person name="Yorke J.A."/>
            <person name="Yoshida K."/>
            <person name="Zdobnov E."/>
            <person name="Zhang P."/>
            <person name="Zhang Y."/>
            <person name="Zimin A.V."/>
            <person name="Baldwin J."/>
            <person name="Abdouelleil A."/>
            <person name="Abdulkadir J."/>
            <person name="Abebe A."/>
            <person name="Abera B."/>
            <person name="Abreu J."/>
            <person name="Acer S.C."/>
            <person name="Aftuck L."/>
            <person name="Alexander A."/>
            <person name="An P."/>
            <person name="Anderson E."/>
            <person name="Anderson S."/>
            <person name="Arachi H."/>
            <person name="Azer M."/>
            <person name="Bachantsang P."/>
            <person name="Barry A."/>
            <person name="Bayul T."/>
            <person name="Berlin A."/>
            <person name="Bessette D."/>
            <person name="Bloom T."/>
            <person name="Blye J."/>
            <person name="Boguslavskiy L."/>
            <person name="Bonnet C."/>
            <person name="Boukhgalter B."/>
            <person name="Bourzgui I."/>
            <person name="Brown A."/>
            <person name="Cahill P."/>
            <person name="Channer S."/>
            <person name="Cheshatsang Y."/>
            <person name="Chuda L."/>
            <person name="Citroen M."/>
            <person name="Collymore A."/>
            <person name="Cooke P."/>
            <person name="Costello M."/>
            <person name="D'Aco K."/>
            <person name="Daza R."/>
            <person name="De Haan G."/>
            <person name="DeGray S."/>
            <person name="DeMaso C."/>
            <person name="Dhargay N."/>
            <person name="Dooley K."/>
            <person name="Dooley E."/>
            <person name="Doricent M."/>
            <person name="Dorje P."/>
            <person name="Dorjee K."/>
            <person name="Dupes A."/>
            <person name="Elong R."/>
            <person name="Falk J."/>
            <person name="Farina A."/>
            <person name="Faro S."/>
            <person name="Ferguson D."/>
            <person name="Fisher S."/>
            <person name="Foley C.D."/>
            <person name="Franke A."/>
            <person name="Friedrich D."/>
            <person name="Gadbois L."/>
            <person name="Gearin G."/>
            <person name="Gearin C.R."/>
            <person name="Giannoukos G."/>
            <person name="Goode T."/>
            <person name="Graham J."/>
            <person name="Grandbois E."/>
            <person name="Grewal S."/>
            <person name="Gyaltsen K."/>
            <person name="Hafez N."/>
            <person name="Hagos B."/>
            <person name="Hall J."/>
            <person name="Henson C."/>
            <person name="Hollinger A."/>
            <person name="Honan T."/>
            <person name="Huard M.D."/>
            <person name="Hughes L."/>
            <person name="Hurhula B."/>
            <person name="Husby M.E."/>
            <person name="Kamat A."/>
            <person name="Kanga B."/>
            <person name="Kashin S."/>
            <person name="Khazanovich D."/>
            <person name="Kisner P."/>
            <person name="Lance K."/>
            <person name="Lara M."/>
            <person name="Lee W."/>
            <person name="Lennon N."/>
            <person name="Letendre F."/>
            <person name="LeVine R."/>
            <person name="Lipovsky A."/>
            <person name="Liu X."/>
            <person name="Liu J."/>
            <person name="Liu S."/>
            <person name="Lokyitsang T."/>
            <person name="Lokyitsang Y."/>
            <person name="Lubonja R."/>
            <person name="Lui A."/>
            <person name="MacDonald P."/>
            <person name="Magnisalis V."/>
            <person name="Maru K."/>
            <person name="Matthews C."/>
            <person name="McCusker W."/>
            <person name="McDonough S."/>
            <person name="Mehta T."/>
            <person name="Meldrim J."/>
            <person name="Meneus L."/>
            <person name="Mihai O."/>
            <person name="Mihalev A."/>
            <person name="Mihova T."/>
            <person name="Mittelman R."/>
            <person name="Mlenga V."/>
            <person name="Montmayeur A."/>
            <person name="Mulrain L."/>
            <person name="Navidi A."/>
            <person name="Naylor J."/>
            <person name="Negash T."/>
            <person name="Nguyen T."/>
            <person name="Nguyen N."/>
            <person name="Nicol R."/>
            <person name="Norbu C."/>
            <person name="Norbu N."/>
            <person name="Novod N."/>
            <person name="O'Neill B."/>
            <person name="Osman S."/>
            <person name="Markiewicz E."/>
            <person name="Oyono O.L."/>
            <person name="Patti C."/>
            <person name="Phunkhang P."/>
            <person name="Pierre F."/>
            <person name="Priest M."/>
            <person name="Raghuraman S."/>
            <person name="Rege F."/>
            <person name="Reyes R."/>
            <person name="Rise C."/>
            <person name="Rogov P."/>
            <person name="Ross K."/>
            <person name="Ryan E."/>
            <person name="Settipalli S."/>
            <person name="Shea T."/>
            <person name="Sherpa N."/>
            <person name="Shi L."/>
            <person name="Shih D."/>
            <person name="Sparrow T."/>
            <person name="Spaulding J."/>
            <person name="Stalker J."/>
            <person name="Stange-Thomann N."/>
            <person name="Stavropoulos S."/>
            <person name="Stone C."/>
            <person name="Strader C."/>
            <person name="Tesfaye S."/>
            <person name="Thomson T."/>
            <person name="Thoulutsang Y."/>
            <person name="Thoulutsang D."/>
            <person name="Topham K."/>
            <person name="Topping I."/>
            <person name="Tsamla T."/>
            <person name="Vassiliev H."/>
            <person name="Vo A."/>
            <person name="Wangchuk T."/>
            <person name="Wangdi T."/>
            <person name="Weiand M."/>
            <person name="Wilkinson J."/>
            <person name="Wilson A."/>
            <person name="Yadav S."/>
            <person name="Young G."/>
            <person name="Yu Q."/>
            <person name="Zembek L."/>
            <person name="Zhong D."/>
            <person name="Zimmer A."/>
            <person name="Zwirko Z."/>
            <person name="Jaffe D.B."/>
            <person name="Alvarez P."/>
            <person name="Brockman W."/>
            <person name="Butler J."/>
            <person name="Chin C."/>
            <person name="Gnerre S."/>
            <person name="Grabherr M."/>
            <person name="Kleber M."/>
            <person name="Mauceli E."/>
            <person name="MacCallum I."/>
        </authorList>
    </citation>
    <scope>NUCLEOTIDE SEQUENCE [LARGE SCALE GENOMIC DNA]</scope>
    <source>
        <strain evidence="2">MSH-3 / Tucson 14011-0111.49</strain>
    </source>
</reference>
<dbReference type="GO" id="GO:0000139">
    <property type="term" value="C:Golgi membrane"/>
    <property type="evidence" value="ECO:0007669"/>
    <property type="project" value="TreeGrafter"/>
</dbReference>
<accession>B4GQQ8</accession>
<name>B4GQQ8_DROPE</name>
<dbReference type="PANTHER" id="PTHR13066">
    <property type="entry name" value="BASIC LEUCINE ZIPPER NUCLEAR FACTOR 1 BLZF1 PROTEIN"/>
    <property type="match status" value="1"/>
</dbReference>